<feature type="chain" id="PRO_5016654037" evidence="1">
    <location>
        <begin position="22"/>
        <end position="550"/>
    </location>
</feature>
<keyword evidence="4" id="KW-1185">Reference proteome</keyword>
<feature type="domain" description="DUF4394" evidence="2">
    <location>
        <begin position="48"/>
        <end position="276"/>
    </location>
</feature>
<evidence type="ECO:0000313" key="4">
    <source>
        <dbReference type="Proteomes" id="UP000252884"/>
    </source>
</evidence>
<dbReference type="AlphaFoldDB" id="A0A368XBC8"/>
<feature type="domain" description="DUF4394" evidence="2">
    <location>
        <begin position="293"/>
        <end position="522"/>
    </location>
</feature>
<name>A0A368XBC8_9BURK</name>
<comment type="caution">
    <text evidence="3">The sequence shown here is derived from an EMBL/GenBank/DDBJ whole genome shotgun (WGS) entry which is preliminary data.</text>
</comment>
<dbReference type="Pfam" id="PF14339">
    <property type="entry name" value="DUF4394"/>
    <property type="match status" value="2"/>
</dbReference>
<sequence length="550" mass="54947">MILRTAIHSSLLVLATAGLVACGGSDDDDTLPASVQVGDTIVLTSAGRLVSFNRAAPATEVGAVAVTGLASGDALVGIDLRPADGALYALGTSGNLYTVDPSTGVATRKSTLIAAPGDSAPYTALTGTQFAVDFNPAADRLRVVSDTGLKLRINVDTGEATTDGSITPATTFVTAAAYTNSFAGTVGTQLFGIDAAAGRLVLQDPPNDGVVNAGVPLGVVADTANGFDIDPRTNTGYAALRVGGSTALYTIDLAATGNAATRVATIAGGEAVRGLALNGPAKLQALALSADNRLLAFDPAAPNTITATMPITGLQAGDTVLGIDFRPRDGMLYALATGGRLYTVDAANGAATLRATLMADPTDATAPYAGLTAPRYTVDFNPVADRMRAIGSDGQNLRIVVETATTNGTTVTAGRTITDGAINRAGTPASVIASAYTNSFAGTTATALYNLDETSDQLTLQNPPNDGTQVNVGALGLDVTGAAGFDIAGGGNGAALAALRNGATGPFTLYSVTLATGATALYRNTTGDASRSLIGGAGGPTNLVDLALRF</sequence>
<organism evidence="3 4">
    <name type="scientific">Pseudorhodoferax soli</name>
    <dbReference type="NCBI Taxonomy" id="545864"/>
    <lineage>
        <taxon>Bacteria</taxon>
        <taxon>Pseudomonadati</taxon>
        <taxon>Pseudomonadota</taxon>
        <taxon>Betaproteobacteria</taxon>
        <taxon>Burkholderiales</taxon>
        <taxon>Comamonadaceae</taxon>
    </lineage>
</organism>
<reference evidence="3 4" key="1">
    <citation type="submission" date="2018-07" db="EMBL/GenBank/DDBJ databases">
        <title>Genomic Encyclopedia of Type Strains, Phase IV (KMG-IV): sequencing the most valuable type-strain genomes for metagenomic binning, comparative biology and taxonomic classification.</title>
        <authorList>
            <person name="Goeker M."/>
        </authorList>
    </citation>
    <scope>NUCLEOTIDE SEQUENCE [LARGE SCALE GENOMIC DNA]</scope>
    <source>
        <strain evidence="3 4">DSM 21634</strain>
    </source>
</reference>
<evidence type="ECO:0000313" key="3">
    <source>
        <dbReference type="EMBL" id="RCW65260.1"/>
    </source>
</evidence>
<gene>
    <name evidence="3" type="ORF">DES41_113184</name>
</gene>
<dbReference type="EMBL" id="QPJK01000013">
    <property type="protein sequence ID" value="RCW65260.1"/>
    <property type="molecule type" value="Genomic_DNA"/>
</dbReference>
<evidence type="ECO:0000256" key="1">
    <source>
        <dbReference type="SAM" id="SignalP"/>
    </source>
</evidence>
<dbReference type="InterPro" id="IPR025507">
    <property type="entry name" value="DUF4394"/>
</dbReference>
<dbReference type="Proteomes" id="UP000252884">
    <property type="component" value="Unassembled WGS sequence"/>
</dbReference>
<dbReference type="SUPFAM" id="SSF69322">
    <property type="entry name" value="Tricorn protease domain 2"/>
    <property type="match status" value="1"/>
</dbReference>
<protein>
    <submittedName>
        <fullName evidence="3">Uncharacterized protein DUF4394</fullName>
    </submittedName>
</protein>
<keyword evidence="1" id="KW-0732">Signal</keyword>
<dbReference type="PROSITE" id="PS51257">
    <property type="entry name" value="PROKAR_LIPOPROTEIN"/>
    <property type="match status" value="1"/>
</dbReference>
<feature type="signal peptide" evidence="1">
    <location>
        <begin position="1"/>
        <end position="21"/>
    </location>
</feature>
<proteinExistence type="predicted"/>
<accession>A0A368XBC8</accession>
<dbReference type="RefSeq" id="WP_245966003.1">
    <property type="nucleotide sequence ID" value="NZ_QPJK01000013.1"/>
</dbReference>
<evidence type="ECO:0000259" key="2">
    <source>
        <dbReference type="Pfam" id="PF14339"/>
    </source>
</evidence>